<feature type="region of interest" description="Disordered" evidence="1">
    <location>
        <begin position="78"/>
        <end position="105"/>
    </location>
</feature>
<protein>
    <submittedName>
        <fullName evidence="2">Uncharacterized protein</fullName>
    </submittedName>
</protein>
<gene>
    <name evidence="2" type="ORF">GCM10025876_31640</name>
</gene>
<proteinExistence type="predicted"/>
<evidence type="ECO:0000256" key="1">
    <source>
        <dbReference type="SAM" id="MobiDB-lite"/>
    </source>
</evidence>
<name>A0ABQ6II22_9MICO</name>
<keyword evidence="3" id="KW-1185">Reference proteome</keyword>
<evidence type="ECO:0000313" key="2">
    <source>
        <dbReference type="EMBL" id="GMA36960.1"/>
    </source>
</evidence>
<dbReference type="EMBL" id="BSUN01000001">
    <property type="protein sequence ID" value="GMA36960.1"/>
    <property type="molecule type" value="Genomic_DNA"/>
</dbReference>
<comment type="caution">
    <text evidence="2">The sequence shown here is derived from an EMBL/GenBank/DDBJ whole genome shotgun (WGS) entry which is preliminary data.</text>
</comment>
<accession>A0ABQ6II22</accession>
<feature type="compositionally biased region" description="Basic residues" evidence="1">
    <location>
        <begin position="78"/>
        <end position="96"/>
    </location>
</feature>
<evidence type="ECO:0000313" key="3">
    <source>
        <dbReference type="Proteomes" id="UP001157125"/>
    </source>
</evidence>
<organism evidence="2 3">
    <name type="scientific">Demequina litorisediminis</name>
    <dbReference type="NCBI Taxonomy" id="1849022"/>
    <lineage>
        <taxon>Bacteria</taxon>
        <taxon>Bacillati</taxon>
        <taxon>Actinomycetota</taxon>
        <taxon>Actinomycetes</taxon>
        <taxon>Micrococcales</taxon>
        <taxon>Demequinaceae</taxon>
        <taxon>Demequina</taxon>
    </lineage>
</organism>
<dbReference type="Proteomes" id="UP001157125">
    <property type="component" value="Unassembled WGS sequence"/>
</dbReference>
<sequence length="105" mass="11508">MESTPTQTLIEFLVEQNGVRGAGQTQSSSLIVGNDVYLELLTDPYTRTISARYSIADGPTNLLMSTIVPGAWFSLRRGRTRPRDRHPVVGRHHGHPPQRGGAADV</sequence>
<reference evidence="3" key="1">
    <citation type="journal article" date="2019" name="Int. J. Syst. Evol. Microbiol.">
        <title>The Global Catalogue of Microorganisms (GCM) 10K type strain sequencing project: providing services to taxonomists for standard genome sequencing and annotation.</title>
        <authorList>
            <consortium name="The Broad Institute Genomics Platform"/>
            <consortium name="The Broad Institute Genome Sequencing Center for Infectious Disease"/>
            <person name="Wu L."/>
            <person name="Ma J."/>
        </authorList>
    </citation>
    <scope>NUCLEOTIDE SEQUENCE [LARGE SCALE GENOMIC DNA]</scope>
    <source>
        <strain evidence="3">NBRC 112299</strain>
    </source>
</reference>